<organism evidence="3 4">
    <name type="scientific">Croceibacterium salegens</name>
    <dbReference type="NCBI Taxonomy" id="1737568"/>
    <lineage>
        <taxon>Bacteria</taxon>
        <taxon>Pseudomonadati</taxon>
        <taxon>Pseudomonadota</taxon>
        <taxon>Alphaproteobacteria</taxon>
        <taxon>Sphingomonadales</taxon>
        <taxon>Erythrobacteraceae</taxon>
        <taxon>Croceibacterium</taxon>
    </lineage>
</organism>
<dbReference type="RefSeq" id="WP_159795357.1">
    <property type="nucleotide sequence ID" value="NZ_WTYM01000044.1"/>
</dbReference>
<feature type="domain" description="DUF8021" evidence="2">
    <location>
        <begin position="157"/>
        <end position="272"/>
    </location>
</feature>
<feature type="chain" id="PRO_5026175387" description="DUF8021 domain-containing protein" evidence="1">
    <location>
        <begin position="27"/>
        <end position="286"/>
    </location>
</feature>
<reference evidence="3 4" key="1">
    <citation type="submission" date="2019-12" db="EMBL/GenBank/DDBJ databases">
        <title>Genomic-based taxomic classification of the family Erythrobacteraceae.</title>
        <authorList>
            <person name="Xu L."/>
        </authorList>
    </citation>
    <scope>NUCLEOTIDE SEQUENCE [LARGE SCALE GENOMIC DNA]</scope>
    <source>
        <strain evidence="3 4">MCCC 1K01500</strain>
    </source>
</reference>
<evidence type="ECO:0000313" key="3">
    <source>
        <dbReference type="EMBL" id="MXO60119.1"/>
    </source>
</evidence>
<protein>
    <recommendedName>
        <fullName evidence="2">DUF8021 domain-containing protein</fullName>
    </recommendedName>
</protein>
<keyword evidence="4" id="KW-1185">Reference proteome</keyword>
<dbReference type="EMBL" id="WTYM01000044">
    <property type="protein sequence ID" value="MXO60119.1"/>
    <property type="molecule type" value="Genomic_DNA"/>
</dbReference>
<evidence type="ECO:0000259" key="2">
    <source>
        <dbReference type="Pfam" id="PF26061"/>
    </source>
</evidence>
<dbReference type="Proteomes" id="UP000433652">
    <property type="component" value="Unassembled WGS sequence"/>
</dbReference>
<gene>
    <name evidence="3" type="ORF">GRI89_11275</name>
</gene>
<name>A0A6I4SXP7_9SPHN</name>
<evidence type="ECO:0000313" key="4">
    <source>
        <dbReference type="Proteomes" id="UP000433652"/>
    </source>
</evidence>
<dbReference type="Pfam" id="PF26061">
    <property type="entry name" value="DUF8021"/>
    <property type="match status" value="1"/>
</dbReference>
<feature type="signal peptide" evidence="1">
    <location>
        <begin position="1"/>
        <end position="26"/>
    </location>
</feature>
<sequence length="286" mass="30627">MSQWTKGAIGLSVALAGMAFSTNAHAECSRAMLQGLAATYVAAQAAGDPGKLPLADKAYYGENNLPVAIGAGVLSQPLPVDFTRSFLDTTQCATFTEITSATNAHPYVIHTRMEVNDAGKVTVMESIVTDDGDWVFGADAHLAQTRVEDWGEIPEDKRDRRGVLQAAADAYINNWGAPDLPVPHGTPCARLEGRIYTGSRNPEGNTCDMGAFPQPISTGNRRYVIDETIGAVSIFHNFSWIDAGLGPYHPGTPASQTFRILNGKNRYIHEVTVCTTPSCGRSRPGS</sequence>
<dbReference type="InterPro" id="IPR058334">
    <property type="entry name" value="DUF8021"/>
</dbReference>
<dbReference type="AlphaFoldDB" id="A0A6I4SXP7"/>
<comment type="caution">
    <text evidence="3">The sequence shown here is derived from an EMBL/GenBank/DDBJ whole genome shotgun (WGS) entry which is preliminary data.</text>
</comment>
<accession>A0A6I4SXP7</accession>
<keyword evidence="1" id="KW-0732">Signal</keyword>
<proteinExistence type="predicted"/>
<evidence type="ECO:0000256" key="1">
    <source>
        <dbReference type="SAM" id="SignalP"/>
    </source>
</evidence>